<evidence type="ECO:0000313" key="3">
    <source>
        <dbReference type="Proteomes" id="UP000050934"/>
    </source>
</evidence>
<sequence>MINANNQQPVHLFENSLNQHLSITGQTGSGKTTSTVALLSDLQRANQAAFILDPTGEYQHLPNASVYRLGDNCYLSAGRLTVDQLLFALGLPATSEWQMTLADAIAGLRVAHNLLGLTSTLKKVGRERRQWQDEVRSLGNWGRDYDVDLLPEQLIEEMIMPDPDLPQHHLLGQVYDTDRIHDHWAIINHLRTQLATSRFQKLFGNGSTSPAYELTYVLKLFLNQSMQHQSLVLDLSLLQGQGRLQQLLVSLICQTILRLRLSAQTSFPVTVVIDEAHRYLPNDDAKLTDNGIFRILREGRKVNLSMLLTTQSPLDLVPRLRSQFANVLLHRLAEPVESRLWPGLDWSTIANQAIGQATYFSAGRSIPVKVTEPQWWQKEHSV</sequence>
<dbReference type="SMART" id="SM00382">
    <property type="entry name" value="AAA"/>
    <property type="match status" value="1"/>
</dbReference>
<evidence type="ECO:0000259" key="1">
    <source>
        <dbReference type="SMART" id="SM00382"/>
    </source>
</evidence>
<comment type="caution">
    <text evidence="2">The sequence shown here is derived from an EMBL/GenBank/DDBJ whole genome shotgun (WGS) entry which is preliminary data.</text>
</comment>
<accession>A0A0R2I8W6</accession>
<name>A0A0R2I8W6_9LACO</name>
<dbReference type="Gene3D" id="3.40.50.300">
    <property type="entry name" value="P-loop containing nucleotide triphosphate hydrolases"/>
    <property type="match status" value="2"/>
</dbReference>
<dbReference type="InterPro" id="IPR003593">
    <property type="entry name" value="AAA+_ATPase"/>
</dbReference>
<dbReference type="STRING" id="396268.IV45_GL000097"/>
<evidence type="ECO:0000313" key="2">
    <source>
        <dbReference type="EMBL" id="KRN59061.1"/>
    </source>
</evidence>
<dbReference type="PANTHER" id="PTHR42957:SF1">
    <property type="entry name" value="HELICASE MJ1565-RELATED"/>
    <property type="match status" value="1"/>
</dbReference>
<dbReference type="PANTHER" id="PTHR42957">
    <property type="entry name" value="HELICASE MJ1565-RELATED"/>
    <property type="match status" value="1"/>
</dbReference>
<reference evidence="2 3" key="1">
    <citation type="journal article" date="2015" name="Genome Announc.">
        <title>Expanding the biotechnology potential of lactobacilli through comparative genomics of 213 strains and associated genera.</title>
        <authorList>
            <person name="Sun Z."/>
            <person name="Harris H.M."/>
            <person name="McCann A."/>
            <person name="Guo C."/>
            <person name="Argimon S."/>
            <person name="Zhang W."/>
            <person name="Yang X."/>
            <person name="Jeffery I.B."/>
            <person name="Cooney J.C."/>
            <person name="Kagawa T.F."/>
            <person name="Liu W."/>
            <person name="Song Y."/>
            <person name="Salvetti E."/>
            <person name="Wrobel A."/>
            <person name="Rasinkangas P."/>
            <person name="Parkhill J."/>
            <person name="Rea M.C."/>
            <person name="O'Sullivan O."/>
            <person name="Ritari J."/>
            <person name="Douillard F.P."/>
            <person name="Paul Ross R."/>
            <person name="Yang R."/>
            <person name="Briner A.E."/>
            <person name="Felis G.E."/>
            <person name="de Vos W.M."/>
            <person name="Barrangou R."/>
            <person name="Klaenhammer T.R."/>
            <person name="Caufield P.W."/>
            <person name="Cui Y."/>
            <person name="Zhang H."/>
            <person name="O'Toole P.W."/>
        </authorList>
    </citation>
    <scope>NUCLEOTIDE SEQUENCE [LARGE SCALE GENOMIC DNA]</scope>
    <source>
        <strain evidence="2 3">DSM 17896</strain>
    </source>
</reference>
<dbReference type="SUPFAM" id="SSF52540">
    <property type="entry name" value="P-loop containing nucleoside triphosphate hydrolases"/>
    <property type="match status" value="1"/>
</dbReference>
<proteinExistence type="predicted"/>
<organism evidence="2 3">
    <name type="scientific">Limosilactobacillus secaliphilus</name>
    <dbReference type="NCBI Taxonomy" id="396268"/>
    <lineage>
        <taxon>Bacteria</taxon>
        <taxon>Bacillati</taxon>
        <taxon>Bacillota</taxon>
        <taxon>Bacilli</taxon>
        <taxon>Lactobacillales</taxon>
        <taxon>Lactobacillaceae</taxon>
        <taxon>Limosilactobacillus</taxon>
    </lineage>
</organism>
<gene>
    <name evidence="2" type="ORF">IV45_GL000097</name>
</gene>
<dbReference type="AlphaFoldDB" id="A0A0R2I8W6"/>
<dbReference type="InterPro" id="IPR008571">
    <property type="entry name" value="HerA-like"/>
</dbReference>
<dbReference type="InterPro" id="IPR027417">
    <property type="entry name" value="P-loop_NTPase"/>
</dbReference>
<protein>
    <recommendedName>
        <fullName evidence="1">AAA+ ATPase domain-containing protein</fullName>
    </recommendedName>
</protein>
<feature type="domain" description="AAA+ ATPase" evidence="1">
    <location>
        <begin position="17"/>
        <end position="330"/>
    </location>
</feature>
<dbReference type="Proteomes" id="UP000050934">
    <property type="component" value="Unassembled WGS sequence"/>
</dbReference>
<dbReference type="PATRIC" id="fig|396268.3.peg.97"/>
<dbReference type="Pfam" id="PF01935">
    <property type="entry name" value="DUF87"/>
    <property type="match status" value="1"/>
</dbReference>
<dbReference type="EMBL" id="JQBW01000006">
    <property type="protein sequence ID" value="KRN59061.1"/>
    <property type="molecule type" value="Genomic_DNA"/>
</dbReference>
<keyword evidence="3" id="KW-1185">Reference proteome</keyword>
<dbReference type="InterPro" id="IPR002789">
    <property type="entry name" value="HerA_central"/>
</dbReference>